<accession>A0A833CAB0</accession>
<evidence type="ECO:0000256" key="2">
    <source>
        <dbReference type="ARBA" id="ARBA00023015"/>
    </source>
</evidence>
<name>A0A833CAB0_9FIRM</name>
<evidence type="ECO:0000256" key="1">
    <source>
        <dbReference type="ARBA" id="ARBA00009437"/>
    </source>
</evidence>
<dbReference type="AlphaFoldDB" id="A0A833CAB0"/>
<feature type="domain" description="LysR substrate-binding" evidence="5">
    <location>
        <begin position="1"/>
        <end position="178"/>
    </location>
</feature>
<dbReference type="SUPFAM" id="SSF53850">
    <property type="entry name" value="Periplasmic binding protein-like II"/>
    <property type="match status" value="1"/>
</dbReference>
<gene>
    <name evidence="6" type="ORF">F8R14_07170</name>
</gene>
<dbReference type="Pfam" id="PF03466">
    <property type="entry name" value="LysR_substrate"/>
    <property type="match status" value="1"/>
</dbReference>
<dbReference type="PANTHER" id="PTHR30346:SF0">
    <property type="entry name" value="HCA OPERON TRANSCRIPTIONAL ACTIVATOR HCAR"/>
    <property type="match status" value="1"/>
</dbReference>
<dbReference type="GO" id="GO:0032993">
    <property type="term" value="C:protein-DNA complex"/>
    <property type="evidence" value="ECO:0007669"/>
    <property type="project" value="TreeGrafter"/>
</dbReference>
<protein>
    <submittedName>
        <fullName evidence="6">LysR family transcriptional regulator substrate-binding protein</fullName>
    </submittedName>
</protein>
<dbReference type="Proteomes" id="UP000434554">
    <property type="component" value="Unassembled WGS sequence"/>
</dbReference>
<evidence type="ECO:0000256" key="3">
    <source>
        <dbReference type="ARBA" id="ARBA00023125"/>
    </source>
</evidence>
<comment type="similarity">
    <text evidence="1">Belongs to the LysR transcriptional regulatory family.</text>
</comment>
<keyword evidence="3" id="KW-0238">DNA-binding</keyword>
<keyword evidence="2" id="KW-0805">Transcription regulation</keyword>
<evidence type="ECO:0000259" key="5">
    <source>
        <dbReference type="Pfam" id="PF03466"/>
    </source>
</evidence>
<comment type="caution">
    <text evidence="6">The sequence shown here is derived from an EMBL/GenBank/DDBJ whole genome shotgun (WGS) entry which is preliminary data.</text>
</comment>
<dbReference type="Gene3D" id="3.40.190.290">
    <property type="match status" value="1"/>
</dbReference>
<dbReference type="GO" id="GO:0003677">
    <property type="term" value="F:DNA binding"/>
    <property type="evidence" value="ECO:0007669"/>
    <property type="project" value="UniProtKB-KW"/>
</dbReference>
<proteinExistence type="inferred from homology"/>
<organism evidence="6 7">
    <name type="scientific">Veillonella seminalis</name>
    <dbReference type="NCBI Taxonomy" id="1502943"/>
    <lineage>
        <taxon>Bacteria</taxon>
        <taxon>Bacillati</taxon>
        <taxon>Bacillota</taxon>
        <taxon>Negativicutes</taxon>
        <taxon>Veillonellales</taxon>
        <taxon>Veillonellaceae</taxon>
        <taxon>Veillonella</taxon>
    </lineage>
</organism>
<dbReference type="GO" id="GO:0003700">
    <property type="term" value="F:DNA-binding transcription factor activity"/>
    <property type="evidence" value="ECO:0007669"/>
    <property type="project" value="TreeGrafter"/>
</dbReference>
<keyword evidence="4" id="KW-0804">Transcription</keyword>
<sequence length="191" mass="21703">MLKSFLADYPNITIYLKEGTNVELAKWLQEGVIDLSFSAKPSMKDEFDWIPVLTDELMAWLPERYGSNYGDSFPVKDLEKYPFIITQPDNDTDIDRVLHDLGIEADIHFSTKDAYATYKMVEADLGVSFNQQLIARDWTGKVTVLSFKPAQYIELGLALPSMNEASPVMKQFISYVKQSILEQGASDKNEN</sequence>
<evidence type="ECO:0000313" key="6">
    <source>
        <dbReference type="EMBL" id="KAB1477863.1"/>
    </source>
</evidence>
<reference evidence="6 7" key="1">
    <citation type="submission" date="2019-09" db="EMBL/GenBank/DDBJ databases">
        <title>Draft genome sequence of 3 type strains from the CCUG.</title>
        <authorList>
            <person name="Pineiro-Iglesias B."/>
            <person name="Tunovic T."/>
            <person name="Unosson C."/>
            <person name="Inganas E."/>
            <person name="Ohlen M."/>
            <person name="Cardew S."/>
            <person name="Jensie-Markopoulos S."/>
            <person name="Salva-Serra F."/>
            <person name="Jaen-Luchoro D."/>
            <person name="Karlsson R."/>
            <person name="Svensson-Stadler L."/>
            <person name="Chun J."/>
            <person name="Moore E."/>
        </authorList>
    </citation>
    <scope>NUCLEOTIDE SEQUENCE [LARGE SCALE GENOMIC DNA]</scope>
    <source>
        <strain evidence="6 7">CCUG 65427</strain>
    </source>
</reference>
<dbReference type="EMBL" id="WBKH01000007">
    <property type="protein sequence ID" value="KAB1477863.1"/>
    <property type="molecule type" value="Genomic_DNA"/>
</dbReference>
<evidence type="ECO:0000256" key="4">
    <source>
        <dbReference type="ARBA" id="ARBA00023163"/>
    </source>
</evidence>
<evidence type="ECO:0000313" key="7">
    <source>
        <dbReference type="Proteomes" id="UP000434554"/>
    </source>
</evidence>
<dbReference type="InterPro" id="IPR005119">
    <property type="entry name" value="LysR_subst-bd"/>
</dbReference>
<dbReference type="CDD" id="cd05466">
    <property type="entry name" value="PBP2_LTTR_substrate"/>
    <property type="match status" value="1"/>
</dbReference>
<dbReference type="PANTHER" id="PTHR30346">
    <property type="entry name" value="TRANSCRIPTIONAL DUAL REGULATOR HCAR-RELATED"/>
    <property type="match status" value="1"/>
</dbReference>